<evidence type="ECO:0000256" key="1">
    <source>
        <dbReference type="ARBA" id="ARBA00022630"/>
    </source>
</evidence>
<comment type="cofactor">
    <cofactor evidence="6">
        <name>FMN</name>
        <dbReference type="ChEBI" id="CHEBI:58210"/>
    </cofactor>
    <text evidence="6">Binds 1 FMN per subunit.</text>
</comment>
<feature type="binding site" evidence="6">
    <location>
        <begin position="16"/>
        <end position="18"/>
    </location>
    <ligand>
        <name>FMN</name>
        <dbReference type="ChEBI" id="CHEBI:58210"/>
    </ligand>
</feature>
<evidence type="ECO:0000256" key="6">
    <source>
        <dbReference type="HAMAP-Rule" id="MF_01216"/>
    </source>
</evidence>
<evidence type="ECO:0000256" key="4">
    <source>
        <dbReference type="ARBA" id="ARBA00023027"/>
    </source>
</evidence>
<accession>A0ABN4X551</accession>
<feature type="binding site" evidence="6">
    <location>
        <begin position="95"/>
        <end position="98"/>
    </location>
    <ligand>
        <name>FMN</name>
        <dbReference type="ChEBI" id="CHEBI:58210"/>
    </ligand>
</feature>
<dbReference type="Pfam" id="PF02525">
    <property type="entry name" value="Flavodoxin_2"/>
    <property type="match status" value="1"/>
</dbReference>
<reference evidence="8 9" key="1">
    <citation type="submission" date="2017-02" db="EMBL/GenBank/DDBJ databases">
        <authorList>
            <person name="Jeong S."/>
        </authorList>
    </citation>
    <scope>NUCLEOTIDE SEQUENCE [LARGE SCALE GENOMIC DNA]</scope>
    <source>
        <strain evidence="8 9">RMAR6-6</strain>
        <plasmid evidence="8 9">unnamed1</plasmid>
    </source>
</reference>
<dbReference type="Proteomes" id="UP000188174">
    <property type="component" value="Plasmid unnamed1"/>
</dbReference>
<geneLocation type="plasmid" evidence="8 9">
    <name>unnamed1</name>
</geneLocation>
<evidence type="ECO:0000313" key="9">
    <source>
        <dbReference type="Proteomes" id="UP000188174"/>
    </source>
</evidence>
<name>A0ABN4X551_9HYPH</name>
<comment type="subunit">
    <text evidence="6">Homodimer.</text>
</comment>
<evidence type="ECO:0000256" key="3">
    <source>
        <dbReference type="ARBA" id="ARBA00023002"/>
    </source>
</evidence>
<dbReference type="InterPro" id="IPR050104">
    <property type="entry name" value="FMN-dep_NADH:Q_OxRdtase_AzoR1"/>
</dbReference>
<dbReference type="EC" id="1.7.1.17" evidence="6"/>
<comment type="function">
    <text evidence="6">Also exhibits azoreductase activity. Catalyzes the reductive cleavage of the azo bond in aromatic azo compounds to the corresponding amines.</text>
</comment>
<dbReference type="Gene3D" id="3.40.50.360">
    <property type="match status" value="1"/>
</dbReference>
<feature type="domain" description="Flavodoxin-like fold" evidence="7">
    <location>
        <begin position="2"/>
        <end position="199"/>
    </location>
</feature>
<proteinExistence type="inferred from homology"/>
<keyword evidence="9" id="KW-1185">Reference proteome</keyword>
<dbReference type="InterPro" id="IPR029039">
    <property type="entry name" value="Flavoprotein-like_sf"/>
</dbReference>
<comment type="catalytic activity">
    <reaction evidence="5">
        <text>N,N-dimethyl-1,4-phenylenediamine + anthranilate + 2 NAD(+) = 2-(4-dimethylaminophenyl)diazenylbenzoate + 2 NADH + 2 H(+)</text>
        <dbReference type="Rhea" id="RHEA:55872"/>
        <dbReference type="ChEBI" id="CHEBI:15378"/>
        <dbReference type="ChEBI" id="CHEBI:15783"/>
        <dbReference type="ChEBI" id="CHEBI:16567"/>
        <dbReference type="ChEBI" id="CHEBI:57540"/>
        <dbReference type="ChEBI" id="CHEBI:57945"/>
        <dbReference type="ChEBI" id="CHEBI:71579"/>
        <dbReference type="EC" id="1.7.1.17"/>
    </reaction>
    <physiologicalReaction direction="right-to-left" evidence="5">
        <dbReference type="Rhea" id="RHEA:55874"/>
    </physiologicalReaction>
</comment>
<keyword evidence="3 6" id="KW-0560">Oxidoreductase</keyword>
<dbReference type="HAMAP" id="MF_01216">
    <property type="entry name" value="Azoreductase_type1"/>
    <property type="match status" value="1"/>
</dbReference>
<comment type="catalytic activity">
    <reaction evidence="6">
        <text>2 a quinone + NADH + H(+) = 2 a 1,4-benzosemiquinone + NAD(+)</text>
        <dbReference type="Rhea" id="RHEA:65952"/>
        <dbReference type="ChEBI" id="CHEBI:15378"/>
        <dbReference type="ChEBI" id="CHEBI:57540"/>
        <dbReference type="ChEBI" id="CHEBI:57945"/>
        <dbReference type="ChEBI" id="CHEBI:132124"/>
        <dbReference type="ChEBI" id="CHEBI:134225"/>
    </reaction>
</comment>
<dbReference type="EMBL" id="CP019631">
    <property type="protein sequence ID" value="AQQ08064.1"/>
    <property type="molecule type" value="Genomic_DNA"/>
</dbReference>
<keyword evidence="8" id="KW-0614">Plasmid</keyword>
<dbReference type="InterPro" id="IPR023048">
    <property type="entry name" value="NADH:quinone_OxRdtase_FMN_depd"/>
</dbReference>
<comment type="similarity">
    <text evidence="6">Belongs to the azoreductase type 1 family.</text>
</comment>
<protein>
    <recommendedName>
        <fullName evidence="6">FMN dependent NADH:quinone oxidoreductase</fullName>
        <ecNumber evidence="6">1.6.5.-</ecNumber>
    </recommendedName>
    <alternativeName>
        <fullName evidence="6">Azo-dye reductase</fullName>
    </alternativeName>
    <alternativeName>
        <fullName evidence="6">FMN-dependent NADH-azo compound oxidoreductase</fullName>
    </alternativeName>
    <alternativeName>
        <fullName evidence="6">FMN-dependent NADH-azoreductase</fullName>
        <ecNumber evidence="6">1.7.1.17</ecNumber>
    </alternativeName>
</protein>
<dbReference type="PANTHER" id="PTHR43741:SF2">
    <property type="entry name" value="FMN-DEPENDENT NADH:QUINONE OXIDOREDUCTASE"/>
    <property type="match status" value="1"/>
</dbReference>
<evidence type="ECO:0000313" key="8">
    <source>
        <dbReference type="EMBL" id="AQQ08064.1"/>
    </source>
</evidence>
<gene>
    <name evidence="6" type="primary">azoR</name>
    <name evidence="8" type="ORF">B0E33_30235</name>
</gene>
<dbReference type="InterPro" id="IPR003680">
    <property type="entry name" value="Flavodoxin_fold"/>
</dbReference>
<feature type="binding site" evidence="6">
    <location>
        <position position="10"/>
    </location>
    <ligand>
        <name>FMN</name>
        <dbReference type="ChEBI" id="CHEBI:58210"/>
    </ligand>
</feature>
<evidence type="ECO:0000259" key="7">
    <source>
        <dbReference type="Pfam" id="PF02525"/>
    </source>
</evidence>
<dbReference type="EC" id="1.6.5.-" evidence="6"/>
<evidence type="ECO:0000256" key="5">
    <source>
        <dbReference type="ARBA" id="ARBA00048542"/>
    </source>
</evidence>
<keyword evidence="1 6" id="KW-0285">Flavoprotein</keyword>
<keyword evidence="4 6" id="KW-0520">NAD</keyword>
<organism evidence="8 9">
    <name type="scientific">Roseibium algicola</name>
    <dbReference type="NCBI Taxonomy" id="2857014"/>
    <lineage>
        <taxon>Bacteria</taxon>
        <taxon>Pseudomonadati</taxon>
        <taxon>Pseudomonadota</taxon>
        <taxon>Alphaproteobacteria</taxon>
        <taxon>Hyphomicrobiales</taxon>
        <taxon>Stappiaceae</taxon>
        <taxon>Roseibium</taxon>
    </lineage>
</organism>
<sequence>MSKVLVLTSSVLGDASVSNQLTTHIVNQLRLKNGKSKVIARDLGSNPVPHLTQDSTIALRVPEAENEVQANAQALSDELIAELKAADLLVIGAPMYNFGIPSTLKAWFDYVLRAGVTFSYSDAGPEGLLKGKLAIVVLTRGGLYSEGPAQLMDAQEPHLRTLLGFIGITDVTFIRAEKLAFGASFQEEAIAAAKKAANEVVDELQLVAA</sequence>
<dbReference type="PANTHER" id="PTHR43741">
    <property type="entry name" value="FMN-DEPENDENT NADH-AZOREDUCTASE 1"/>
    <property type="match status" value="1"/>
</dbReference>
<feature type="binding site" evidence="6">
    <location>
        <begin position="139"/>
        <end position="142"/>
    </location>
    <ligand>
        <name>FMN</name>
        <dbReference type="ChEBI" id="CHEBI:58210"/>
    </ligand>
</feature>
<dbReference type="RefSeq" id="WP_077294537.1">
    <property type="nucleotide sequence ID" value="NZ_CP019631.1"/>
</dbReference>
<keyword evidence="2 6" id="KW-0288">FMN</keyword>
<comment type="function">
    <text evidence="6">Quinone reductase that provides resistance to thiol-specific stress caused by electrophilic quinones.</text>
</comment>
<dbReference type="SUPFAM" id="SSF52218">
    <property type="entry name" value="Flavoproteins"/>
    <property type="match status" value="1"/>
</dbReference>
<evidence type="ECO:0000256" key="2">
    <source>
        <dbReference type="ARBA" id="ARBA00022643"/>
    </source>
</evidence>